<organism evidence="1 2">
    <name type="scientific">Ancylobacter defluvii</name>
    <dbReference type="NCBI Taxonomy" id="1282440"/>
    <lineage>
        <taxon>Bacteria</taxon>
        <taxon>Pseudomonadati</taxon>
        <taxon>Pseudomonadota</taxon>
        <taxon>Alphaproteobacteria</taxon>
        <taxon>Hyphomicrobiales</taxon>
        <taxon>Xanthobacteraceae</taxon>
        <taxon>Ancylobacter</taxon>
    </lineage>
</organism>
<dbReference type="Proteomes" id="UP001143330">
    <property type="component" value="Unassembled WGS sequence"/>
</dbReference>
<dbReference type="CDD" id="cd03801">
    <property type="entry name" value="GT4_PimA-like"/>
    <property type="match status" value="1"/>
</dbReference>
<accession>A0A9W6JWR7</accession>
<dbReference type="AlphaFoldDB" id="A0A9W6JWR7"/>
<proteinExistence type="predicted"/>
<reference evidence="1" key="1">
    <citation type="journal article" date="2014" name="Int. J. Syst. Evol. Microbiol.">
        <title>Complete genome sequence of Corynebacterium casei LMG S-19264T (=DSM 44701T), isolated from a smear-ripened cheese.</title>
        <authorList>
            <consortium name="US DOE Joint Genome Institute (JGI-PGF)"/>
            <person name="Walter F."/>
            <person name="Albersmeier A."/>
            <person name="Kalinowski J."/>
            <person name="Ruckert C."/>
        </authorList>
    </citation>
    <scope>NUCLEOTIDE SEQUENCE</scope>
    <source>
        <strain evidence="1">VKM B-2789</strain>
    </source>
</reference>
<comment type="caution">
    <text evidence="1">The sequence shown here is derived from an EMBL/GenBank/DDBJ whole genome shotgun (WGS) entry which is preliminary data.</text>
</comment>
<gene>
    <name evidence="1" type="ORF">GCM10017653_19980</name>
</gene>
<dbReference type="Pfam" id="PF13692">
    <property type="entry name" value="Glyco_trans_1_4"/>
    <property type="match status" value="1"/>
</dbReference>
<dbReference type="PANTHER" id="PTHR45947">
    <property type="entry name" value="SULFOQUINOVOSYL TRANSFERASE SQD2"/>
    <property type="match status" value="1"/>
</dbReference>
<evidence type="ECO:0008006" key="3">
    <source>
        <dbReference type="Google" id="ProtNLM"/>
    </source>
</evidence>
<evidence type="ECO:0000313" key="1">
    <source>
        <dbReference type="EMBL" id="GLK83928.1"/>
    </source>
</evidence>
<protein>
    <recommendedName>
        <fullName evidence="3">Glycosyltransferase involved in cell wall biosynthesis</fullName>
    </recommendedName>
</protein>
<dbReference type="RefSeq" id="WP_213364125.1">
    <property type="nucleotide sequence ID" value="NZ_BSFM01000011.1"/>
</dbReference>
<keyword evidence="2" id="KW-1185">Reference proteome</keyword>
<evidence type="ECO:0000313" key="2">
    <source>
        <dbReference type="Proteomes" id="UP001143330"/>
    </source>
</evidence>
<dbReference type="SUPFAM" id="SSF53756">
    <property type="entry name" value="UDP-Glycosyltransferase/glycogen phosphorylase"/>
    <property type="match status" value="1"/>
</dbReference>
<name>A0A9W6JWR7_9HYPH</name>
<dbReference type="GO" id="GO:0016757">
    <property type="term" value="F:glycosyltransferase activity"/>
    <property type="evidence" value="ECO:0007669"/>
    <property type="project" value="TreeGrafter"/>
</dbReference>
<sequence>MIRAEPPEEKDISGRWEDIHDRLDRLEARQAELLEDIKVVREQLLVIGGVLEQVRDKRLIGWSRPPTSGPGLLLYRFFELVRSPGEALAFLSELERHARELSRRTRRSGAAAPWQLEFSYPTYLRRLTGALRELLFGKAAPHYRIVHRGSRRLAGRRRKVLHVIPNLNIGGSTQLVIDLIEYLGLENEMQILTAKLPAGGAPVGAITHLVPLGSRAPAFAHVLDAFAPELVHVHYWGGSDEPWYAEAFSALSGRNLPTVENVNTPVPPLRDPAVNAYVFVSDYVRTHFAADLDPALAHVIHPGIDRAVFQSGAIARASDADAADTVIMVYRLERDKLDDASIEVLIEIARQRPATRFLVVGDGPLLDLFVQRTIESGVRANFEFTGSVPFAALPELYGRAGTFIAPVVRESFGQVVPFAMNMGLAVCGNDIGALSEILDGTETLGRDPADTVAKAVALLDDAERRVALGERNRTRSAMFGVEQMVEHYAELYEGLVPALDMPGFPPARIFR</sequence>
<dbReference type="PANTHER" id="PTHR45947:SF3">
    <property type="entry name" value="SULFOQUINOVOSYL TRANSFERASE SQD2"/>
    <property type="match status" value="1"/>
</dbReference>
<dbReference type="Gene3D" id="3.40.50.2000">
    <property type="entry name" value="Glycogen Phosphorylase B"/>
    <property type="match status" value="2"/>
</dbReference>
<dbReference type="InterPro" id="IPR050194">
    <property type="entry name" value="Glycosyltransferase_grp1"/>
</dbReference>
<reference evidence="1" key="2">
    <citation type="submission" date="2023-01" db="EMBL/GenBank/DDBJ databases">
        <authorList>
            <person name="Sun Q."/>
            <person name="Evtushenko L."/>
        </authorList>
    </citation>
    <scope>NUCLEOTIDE SEQUENCE</scope>
    <source>
        <strain evidence="1">VKM B-2789</strain>
    </source>
</reference>
<dbReference type="EMBL" id="BSFM01000011">
    <property type="protein sequence ID" value="GLK83928.1"/>
    <property type="molecule type" value="Genomic_DNA"/>
</dbReference>